<dbReference type="CDD" id="cd03424">
    <property type="entry name" value="NUDIX_ADPRase_Nudt5_UGPPase_Nudt14"/>
    <property type="match status" value="1"/>
</dbReference>
<dbReference type="RefSeq" id="XP_033383202.1">
    <property type="nucleotide sequence ID" value="XM_033523597.1"/>
</dbReference>
<dbReference type="InterPro" id="IPR015797">
    <property type="entry name" value="NUDIX_hydrolase-like_dom_sf"/>
</dbReference>
<dbReference type="AlphaFoldDB" id="A0A6A5XPJ2"/>
<dbReference type="InterPro" id="IPR000086">
    <property type="entry name" value="NUDIX_hydrolase_dom"/>
</dbReference>
<dbReference type="Proteomes" id="UP000799778">
    <property type="component" value="Unassembled WGS sequence"/>
</dbReference>
<gene>
    <name evidence="4" type="ORF">BU24DRAFT_349263</name>
</gene>
<keyword evidence="5" id="KW-1185">Reference proteome</keyword>
<dbReference type="PROSITE" id="PS51462">
    <property type="entry name" value="NUDIX"/>
    <property type="match status" value="1"/>
</dbReference>
<reference evidence="4" key="1">
    <citation type="journal article" date="2020" name="Stud. Mycol.">
        <title>101 Dothideomycetes genomes: a test case for predicting lifestyles and emergence of pathogens.</title>
        <authorList>
            <person name="Haridas S."/>
            <person name="Albert R."/>
            <person name="Binder M."/>
            <person name="Bloem J."/>
            <person name="Labutti K."/>
            <person name="Salamov A."/>
            <person name="Andreopoulos B."/>
            <person name="Baker S."/>
            <person name="Barry K."/>
            <person name="Bills G."/>
            <person name="Bluhm B."/>
            <person name="Cannon C."/>
            <person name="Castanera R."/>
            <person name="Culley D."/>
            <person name="Daum C."/>
            <person name="Ezra D."/>
            <person name="Gonzalez J."/>
            <person name="Henrissat B."/>
            <person name="Kuo A."/>
            <person name="Liang C."/>
            <person name="Lipzen A."/>
            <person name="Lutzoni F."/>
            <person name="Magnuson J."/>
            <person name="Mondo S."/>
            <person name="Nolan M."/>
            <person name="Ohm R."/>
            <person name="Pangilinan J."/>
            <person name="Park H.-J."/>
            <person name="Ramirez L."/>
            <person name="Alfaro M."/>
            <person name="Sun H."/>
            <person name="Tritt A."/>
            <person name="Yoshinaga Y."/>
            <person name="Zwiers L.-H."/>
            <person name="Turgeon B."/>
            <person name="Goodwin S."/>
            <person name="Spatafora J."/>
            <person name="Crous P."/>
            <person name="Grigoriev I."/>
        </authorList>
    </citation>
    <scope>NUCLEOTIDE SEQUENCE</scope>
    <source>
        <strain evidence="4">CBS 175.79</strain>
    </source>
</reference>
<feature type="domain" description="Nudix hydrolase" evidence="3">
    <location>
        <begin position="100"/>
        <end position="263"/>
    </location>
</feature>
<dbReference type="SUPFAM" id="SSF55811">
    <property type="entry name" value="Nudix"/>
    <property type="match status" value="1"/>
</dbReference>
<comment type="cofactor">
    <cofactor evidence="1">
        <name>Mg(2+)</name>
        <dbReference type="ChEBI" id="CHEBI:18420"/>
    </cofactor>
</comment>
<evidence type="ECO:0000256" key="2">
    <source>
        <dbReference type="ARBA" id="ARBA00022801"/>
    </source>
</evidence>
<dbReference type="GO" id="GO:0080041">
    <property type="term" value="F:ADP-ribose pyrophosphohydrolase activity"/>
    <property type="evidence" value="ECO:0007669"/>
    <property type="project" value="TreeGrafter"/>
</dbReference>
<evidence type="ECO:0000256" key="1">
    <source>
        <dbReference type="ARBA" id="ARBA00001946"/>
    </source>
</evidence>
<organism evidence="4 5">
    <name type="scientific">Aaosphaeria arxii CBS 175.79</name>
    <dbReference type="NCBI Taxonomy" id="1450172"/>
    <lineage>
        <taxon>Eukaryota</taxon>
        <taxon>Fungi</taxon>
        <taxon>Dikarya</taxon>
        <taxon>Ascomycota</taxon>
        <taxon>Pezizomycotina</taxon>
        <taxon>Dothideomycetes</taxon>
        <taxon>Pleosporomycetidae</taxon>
        <taxon>Pleosporales</taxon>
        <taxon>Pleosporales incertae sedis</taxon>
        <taxon>Aaosphaeria</taxon>
    </lineage>
</organism>
<dbReference type="Gene3D" id="3.90.79.10">
    <property type="entry name" value="Nucleoside Triphosphate Pyrophosphohydrolase"/>
    <property type="match status" value="1"/>
</dbReference>
<dbReference type="GO" id="GO:0080042">
    <property type="term" value="F:ADP-glucose pyrophosphohydrolase activity"/>
    <property type="evidence" value="ECO:0007669"/>
    <property type="project" value="TreeGrafter"/>
</dbReference>
<dbReference type="EMBL" id="ML978070">
    <property type="protein sequence ID" value="KAF2014863.1"/>
    <property type="molecule type" value="Genomic_DNA"/>
</dbReference>
<evidence type="ECO:0000313" key="5">
    <source>
        <dbReference type="Proteomes" id="UP000799778"/>
    </source>
</evidence>
<sequence length="290" mass="32600">MSVFKLHKDEGFGDSVEVTLTRDIKEEQLQNWAPFKNWKSTLRTNLEAQADPKHVHNLDPYSLQSITIQSVDWFGNRIGFIKLYAEIQNSKTDLPGIAFLRGGSVAVLMVLRPEGTKDERYVIMTEQPRIPAGSLRFLEIPAGMLDGEVGFRGKAADEIDEETGIKIRAEELIDLTGLALKNSKVQDELQPAMYPSAGGSDEFIPIYLWEKEMDRQRIVDLQGQLTGKRMQGEMITLKVTDYEELWREGARDAKTLAAWALYEGLSRAGILQPEIDRLKKASGSSTPIES</sequence>
<dbReference type="GO" id="GO:0006753">
    <property type="term" value="P:nucleoside phosphate metabolic process"/>
    <property type="evidence" value="ECO:0007669"/>
    <property type="project" value="TreeGrafter"/>
</dbReference>
<accession>A0A6A5XPJ2</accession>
<evidence type="ECO:0000259" key="3">
    <source>
        <dbReference type="PROSITE" id="PS51462"/>
    </source>
</evidence>
<protein>
    <submittedName>
        <fullName evidence="4">NUDIX family hydrolase</fullName>
    </submittedName>
</protein>
<dbReference type="GO" id="GO:0019693">
    <property type="term" value="P:ribose phosphate metabolic process"/>
    <property type="evidence" value="ECO:0007669"/>
    <property type="project" value="TreeGrafter"/>
</dbReference>
<name>A0A6A5XPJ2_9PLEO</name>
<dbReference type="PANTHER" id="PTHR11839">
    <property type="entry name" value="UDP/ADP-SUGAR PYROPHOSPHATASE"/>
    <property type="match status" value="1"/>
</dbReference>
<keyword evidence="2 4" id="KW-0378">Hydrolase</keyword>
<proteinExistence type="predicted"/>
<dbReference type="OrthoDB" id="10249920at2759"/>
<dbReference type="PANTHER" id="PTHR11839:SF18">
    <property type="entry name" value="NUDIX HYDROLASE DOMAIN-CONTAINING PROTEIN"/>
    <property type="match status" value="1"/>
</dbReference>
<evidence type="ECO:0000313" key="4">
    <source>
        <dbReference type="EMBL" id="KAF2014863.1"/>
    </source>
</evidence>
<dbReference type="GeneID" id="54280994"/>